<dbReference type="AlphaFoldDB" id="A0A2H0UJP7"/>
<reference evidence="2" key="1">
    <citation type="submission" date="2017-09" db="EMBL/GenBank/DDBJ databases">
        <title>Depth-based differentiation of microbial function through sediment-hosted aquifers and enrichment of novel symbionts in the deep terrestrial subsurface.</title>
        <authorList>
            <person name="Probst A.J."/>
            <person name="Ladd B."/>
            <person name="Jarett J.K."/>
            <person name="Geller-Mcgrath D.E."/>
            <person name="Sieber C.M.K."/>
            <person name="Emerson J.B."/>
            <person name="Anantharaman K."/>
            <person name="Thomas B.C."/>
            <person name="Malmstrom R."/>
            <person name="Stieglmeier M."/>
            <person name="Klingl A."/>
            <person name="Woyke T."/>
            <person name="Ryan C.M."/>
            <person name="Banfield J.F."/>
        </authorList>
    </citation>
    <scope>NUCLEOTIDE SEQUENCE [LARGE SCALE GENOMIC DNA]</scope>
</reference>
<proteinExistence type="predicted"/>
<dbReference type="Gene3D" id="1.10.10.60">
    <property type="entry name" value="Homeodomain-like"/>
    <property type="match status" value="1"/>
</dbReference>
<accession>A0A2H0UJP7</accession>
<gene>
    <name evidence="1" type="ORF">COU14_01775</name>
</gene>
<evidence type="ECO:0000313" key="1">
    <source>
        <dbReference type="EMBL" id="PIR85916.1"/>
    </source>
</evidence>
<dbReference type="EMBL" id="PFBG01000019">
    <property type="protein sequence ID" value="PIR85916.1"/>
    <property type="molecule type" value="Genomic_DNA"/>
</dbReference>
<name>A0A2H0UJP7_9BACT</name>
<protein>
    <submittedName>
        <fullName evidence="1">Uncharacterized protein</fullName>
    </submittedName>
</protein>
<sequence length="221" mass="25240">MKQAKKDQAILLRLKGGSVKEISRTLGVAQSTVSVWLRSVKLSSKARQILQKKSELGRKKASLTLRLQTESKLISATYDAASVVKEVKYDVNSLKILCAMMYWCEGSKTKNDSSLVFTNSDPELVSFFLQLLRKAFGVDESKFRILMHLHEYHNPIKQLRFWSKVTNIQQSQFLRSYRKPNTGKNKKSGYPGCISLRYHDVELAREIQALARMVMMHGPIV</sequence>
<dbReference type="Proteomes" id="UP000229612">
    <property type="component" value="Unassembled WGS sequence"/>
</dbReference>
<organism evidence="1 2">
    <name type="scientific">Candidatus Kaiserbacteria bacterium CG10_big_fil_rev_8_21_14_0_10_44_10</name>
    <dbReference type="NCBI Taxonomy" id="1974606"/>
    <lineage>
        <taxon>Bacteria</taxon>
        <taxon>Candidatus Kaiseribacteriota</taxon>
    </lineage>
</organism>
<comment type="caution">
    <text evidence="1">The sequence shown here is derived from an EMBL/GenBank/DDBJ whole genome shotgun (WGS) entry which is preliminary data.</text>
</comment>
<evidence type="ECO:0000313" key="2">
    <source>
        <dbReference type="Proteomes" id="UP000229612"/>
    </source>
</evidence>